<feature type="non-terminal residue" evidence="1">
    <location>
        <position position="88"/>
    </location>
</feature>
<organism evidence="1 2">
    <name type="scientific">Bacillus pseudomycoides</name>
    <dbReference type="NCBI Taxonomy" id="64104"/>
    <lineage>
        <taxon>Bacteria</taxon>
        <taxon>Bacillati</taxon>
        <taxon>Bacillota</taxon>
        <taxon>Bacilli</taxon>
        <taxon>Bacillales</taxon>
        <taxon>Bacillaceae</taxon>
        <taxon>Bacillus</taxon>
        <taxon>Bacillus cereus group</taxon>
    </lineage>
</organism>
<reference evidence="1 2" key="1">
    <citation type="submission" date="2017-09" db="EMBL/GenBank/DDBJ databases">
        <title>Large-scale bioinformatics analysis of Bacillus genomes uncovers conserved roles of natural products in bacterial physiology.</title>
        <authorList>
            <consortium name="Agbiome Team Llc"/>
            <person name="Bleich R.M."/>
            <person name="Grubbs K.J."/>
            <person name="Santa Maria K.C."/>
            <person name="Allen S.E."/>
            <person name="Farag S."/>
            <person name="Shank E.A."/>
            <person name="Bowers A."/>
        </authorList>
    </citation>
    <scope>NUCLEOTIDE SEQUENCE [LARGE SCALE GENOMIC DNA]</scope>
    <source>
        <strain evidence="1 2">AFS037265</strain>
    </source>
</reference>
<accession>A0ABD6T1T4</accession>
<proteinExistence type="predicted"/>
<dbReference type="Proteomes" id="UP000221918">
    <property type="component" value="Unassembled WGS sequence"/>
</dbReference>
<dbReference type="AlphaFoldDB" id="A0ABD6T1T4"/>
<comment type="caution">
    <text evidence="1">The sequence shown here is derived from an EMBL/GenBank/DDBJ whole genome shotgun (WGS) entry which is preliminary data.</text>
</comment>
<protein>
    <submittedName>
        <fullName evidence="1">Uncharacterized protein</fullName>
    </submittedName>
</protein>
<gene>
    <name evidence="1" type="ORF">COF81_21560</name>
</gene>
<name>A0ABD6T1T4_9BACI</name>
<evidence type="ECO:0000313" key="2">
    <source>
        <dbReference type="Proteomes" id="UP000221918"/>
    </source>
</evidence>
<sequence length="88" mass="10215">MDLSGIYNLIETVFKVIKREKDIICVAPLGGEDHPETIVKLTFNEANNHYELFEVVRGKEYKVDTFSDKYKSALALYIFSKNKLEVRK</sequence>
<evidence type="ECO:0000313" key="1">
    <source>
        <dbReference type="EMBL" id="PHE91714.1"/>
    </source>
</evidence>
<dbReference type="EMBL" id="NUTL01000096">
    <property type="protein sequence ID" value="PHE91714.1"/>
    <property type="molecule type" value="Genomic_DNA"/>
</dbReference>